<protein>
    <submittedName>
        <fullName evidence="2">Uncharacterized protein</fullName>
    </submittedName>
</protein>
<organism evidence="2 3">
    <name type="scientific">Stylosanthes scabra</name>
    <dbReference type="NCBI Taxonomy" id="79078"/>
    <lineage>
        <taxon>Eukaryota</taxon>
        <taxon>Viridiplantae</taxon>
        <taxon>Streptophyta</taxon>
        <taxon>Embryophyta</taxon>
        <taxon>Tracheophyta</taxon>
        <taxon>Spermatophyta</taxon>
        <taxon>Magnoliopsida</taxon>
        <taxon>eudicotyledons</taxon>
        <taxon>Gunneridae</taxon>
        <taxon>Pentapetalae</taxon>
        <taxon>rosids</taxon>
        <taxon>fabids</taxon>
        <taxon>Fabales</taxon>
        <taxon>Fabaceae</taxon>
        <taxon>Papilionoideae</taxon>
        <taxon>50 kb inversion clade</taxon>
        <taxon>dalbergioids sensu lato</taxon>
        <taxon>Dalbergieae</taxon>
        <taxon>Pterocarpus clade</taxon>
        <taxon>Stylosanthes</taxon>
    </lineage>
</organism>
<sequence length="112" mass="12238">MSGMKNTPKNSLNYLKSTIDPNEDAEAEEEDENDAPELDYSLPKPSICHCRCQQVPRRIGTKQSVRILLSMASQNSILLESSGGTVTVEDLVVAAWKVRKMVTAAVAFGGVR</sequence>
<name>A0ABU6QHP1_9FABA</name>
<feature type="compositionally biased region" description="Polar residues" evidence="1">
    <location>
        <begin position="1"/>
        <end position="16"/>
    </location>
</feature>
<evidence type="ECO:0000256" key="1">
    <source>
        <dbReference type="SAM" id="MobiDB-lite"/>
    </source>
</evidence>
<evidence type="ECO:0000313" key="2">
    <source>
        <dbReference type="EMBL" id="MED6111058.1"/>
    </source>
</evidence>
<feature type="region of interest" description="Disordered" evidence="1">
    <location>
        <begin position="1"/>
        <end position="39"/>
    </location>
</feature>
<accession>A0ABU6QHP1</accession>
<dbReference type="EMBL" id="JASCZI010000325">
    <property type="protein sequence ID" value="MED6111058.1"/>
    <property type="molecule type" value="Genomic_DNA"/>
</dbReference>
<dbReference type="Proteomes" id="UP001341840">
    <property type="component" value="Unassembled WGS sequence"/>
</dbReference>
<feature type="compositionally biased region" description="Acidic residues" evidence="1">
    <location>
        <begin position="21"/>
        <end position="37"/>
    </location>
</feature>
<evidence type="ECO:0000313" key="3">
    <source>
        <dbReference type="Proteomes" id="UP001341840"/>
    </source>
</evidence>
<comment type="caution">
    <text evidence="2">The sequence shown here is derived from an EMBL/GenBank/DDBJ whole genome shotgun (WGS) entry which is preliminary data.</text>
</comment>
<reference evidence="2 3" key="1">
    <citation type="journal article" date="2023" name="Plants (Basel)">
        <title>Bridging the Gap: Combining Genomics and Transcriptomics Approaches to Understand Stylosanthes scabra, an Orphan Legume from the Brazilian Caatinga.</title>
        <authorList>
            <person name="Ferreira-Neto J.R.C."/>
            <person name="da Silva M.D."/>
            <person name="Binneck E."/>
            <person name="de Melo N.F."/>
            <person name="da Silva R.H."/>
            <person name="de Melo A.L.T.M."/>
            <person name="Pandolfi V."/>
            <person name="Bustamante F.O."/>
            <person name="Brasileiro-Vidal A.C."/>
            <person name="Benko-Iseppon A.M."/>
        </authorList>
    </citation>
    <scope>NUCLEOTIDE SEQUENCE [LARGE SCALE GENOMIC DNA]</scope>
    <source>
        <tissue evidence="2">Leaves</tissue>
    </source>
</reference>
<keyword evidence="3" id="KW-1185">Reference proteome</keyword>
<proteinExistence type="predicted"/>
<gene>
    <name evidence="2" type="ORF">PIB30_048948</name>
</gene>